<feature type="domain" description="NADPH-dependent FMN reductase-like" evidence="3">
    <location>
        <begin position="1"/>
        <end position="124"/>
    </location>
</feature>
<dbReference type="InterPro" id="IPR005025">
    <property type="entry name" value="FMN_Rdtase-like_dom"/>
</dbReference>
<keyword evidence="5" id="KW-1185">Reference proteome</keyword>
<evidence type="ECO:0000256" key="1">
    <source>
        <dbReference type="ARBA" id="ARBA00022630"/>
    </source>
</evidence>
<gene>
    <name evidence="4" type="ORF">CTER_5079</name>
</gene>
<dbReference type="PATRIC" id="fig|1195236.3.peg.5274"/>
<keyword evidence="2" id="KW-0288">FMN</keyword>
<dbReference type="SUPFAM" id="SSF52218">
    <property type="entry name" value="Flavoproteins"/>
    <property type="match status" value="1"/>
</dbReference>
<organism evidence="4 5">
    <name type="scientific">Ruminiclostridium cellobioparum subsp. termitidis CT1112</name>
    <dbReference type="NCBI Taxonomy" id="1195236"/>
    <lineage>
        <taxon>Bacteria</taxon>
        <taxon>Bacillati</taxon>
        <taxon>Bacillota</taxon>
        <taxon>Clostridia</taxon>
        <taxon>Eubacteriales</taxon>
        <taxon>Oscillospiraceae</taxon>
        <taxon>Ruminiclostridium</taxon>
    </lineage>
</organism>
<evidence type="ECO:0000313" key="4">
    <source>
        <dbReference type="EMBL" id="EMS69333.1"/>
    </source>
</evidence>
<keyword evidence="1" id="KW-0285">Flavoprotein</keyword>
<evidence type="ECO:0000313" key="5">
    <source>
        <dbReference type="Proteomes" id="UP000014155"/>
    </source>
</evidence>
<dbReference type="GO" id="GO:0016491">
    <property type="term" value="F:oxidoreductase activity"/>
    <property type="evidence" value="ECO:0007669"/>
    <property type="project" value="InterPro"/>
</dbReference>
<evidence type="ECO:0000256" key="2">
    <source>
        <dbReference type="ARBA" id="ARBA00022643"/>
    </source>
</evidence>
<dbReference type="InterPro" id="IPR029039">
    <property type="entry name" value="Flavoprotein-like_sf"/>
</dbReference>
<evidence type="ECO:0000259" key="3">
    <source>
        <dbReference type="Pfam" id="PF03358"/>
    </source>
</evidence>
<dbReference type="InterPro" id="IPR051796">
    <property type="entry name" value="ISF_SsuE-like"/>
</dbReference>
<dbReference type="EMBL" id="AORV01000068">
    <property type="protein sequence ID" value="EMS69333.1"/>
    <property type="molecule type" value="Genomic_DNA"/>
</dbReference>
<dbReference type="eggNOG" id="COG0655">
    <property type="taxonomic scope" value="Bacteria"/>
</dbReference>
<dbReference type="AlphaFoldDB" id="S0FLK0"/>
<dbReference type="Gene3D" id="3.40.50.360">
    <property type="match status" value="1"/>
</dbReference>
<dbReference type="PANTHER" id="PTHR43278">
    <property type="entry name" value="NAD(P)H-DEPENDENT FMN-CONTAINING OXIDOREDUCTASE YWQN-RELATED"/>
    <property type="match status" value="1"/>
</dbReference>
<proteinExistence type="predicted"/>
<accession>S0FLK0</accession>
<reference evidence="4 5" key="1">
    <citation type="journal article" date="2013" name="Genome Announc.">
        <title>Draft Genome Sequence of the Cellulolytic, Mesophilic, Anaerobic Bacterium Clostridium termitidis Strain CT1112 (DSM 5398).</title>
        <authorList>
            <person name="Lal S."/>
            <person name="Ramachandran U."/>
            <person name="Zhang X."/>
            <person name="Munir R."/>
            <person name="Sparling R."/>
            <person name="Levin D.B."/>
        </authorList>
    </citation>
    <scope>NUCLEOTIDE SEQUENCE [LARGE SCALE GENOMIC DNA]</scope>
    <source>
        <strain evidence="4 5">CT1112</strain>
    </source>
</reference>
<sequence length="216" mass="24452">MKVIAINGSPRKSWNTATILKNALDGAKAGGAETELINLYDYNYKGCISCFACKLKEGKSFGSCALEDDLKPILTKIEEADAVFLGSPIYYGSTTGMFRSFLERLMFQYMQYDKGYTSLRRKKVPAGLIYTMNVDEERLKLLYESHLKVAENALNRILGQCETLYVTDTYQFEDYSKYETSGMDQAAKAKRRQEVFPEDCKKAFEMGLKFTGGHQS</sequence>
<comment type="caution">
    <text evidence="4">The sequence shown here is derived from an EMBL/GenBank/DDBJ whole genome shotgun (WGS) entry which is preliminary data.</text>
</comment>
<dbReference type="STRING" id="1195236.CTER_5079"/>
<dbReference type="Pfam" id="PF03358">
    <property type="entry name" value="FMN_red"/>
    <property type="match status" value="1"/>
</dbReference>
<protein>
    <submittedName>
        <fullName evidence="4">Multimeric flavodoxin WrbA</fullName>
    </submittedName>
</protein>
<dbReference type="PANTHER" id="PTHR43278:SF2">
    <property type="entry name" value="IRON-SULFUR FLAVOPROTEIN"/>
    <property type="match status" value="1"/>
</dbReference>
<name>S0FLK0_RUMCE</name>
<dbReference type="Proteomes" id="UP000014155">
    <property type="component" value="Unassembled WGS sequence"/>
</dbReference>
<dbReference type="RefSeq" id="WP_004630676.1">
    <property type="nucleotide sequence ID" value="NZ_AORV01000068.1"/>
</dbReference>